<sequence length="241" mass="27589">MSSYKPIEIARMLGISTSALRHYESWGVVPAPTRAPNGYRLYTDIHLAYFRCLRAMFPGFGVQLSCEALRRVQRGETDDAFWMVNEAQARLRQEKLAAEQTLELLHPLEHEPADLPKASKKRMTIGDAAKLAGVAASAIRHWEKEGLISPDRDPESGYRVFTSGHLRKIRLIRTLRSTVYFLNSMKEIVHALDHQSPEHARKLTEDAIRNLDARLRHQLQGIRRLIELCEADEKQAIPCRR</sequence>
<dbReference type="InterPro" id="IPR047057">
    <property type="entry name" value="MerR_fam"/>
</dbReference>
<dbReference type="RefSeq" id="WP_116064263.1">
    <property type="nucleotide sequence ID" value="NZ_QRDZ01000031.1"/>
</dbReference>
<dbReference type="GO" id="GO:0003677">
    <property type="term" value="F:DNA binding"/>
    <property type="evidence" value="ECO:0007669"/>
    <property type="project" value="UniProtKB-KW"/>
</dbReference>
<dbReference type="PROSITE" id="PS00552">
    <property type="entry name" value="HTH_MERR_1"/>
    <property type="match status" value="1"/>
</dbReference>
<dbReference type="GO" id="GO:0003700">
    <property type="term" value="F:DNA-binding transcription factor activity"/>
    <property type="evidence" value="ECO:0007669"/>
    <property type="project" value="InterPro"/>
</dbReference>
<dbReference type="OrthoDB" id="122388at2"/>
<comment type="caution">
    <text evidence="6">The sequence shown here is derived from an EMBL/GenBank/DDBJ whole genome shotgun (WGS) entry which is preliminary data.</text>
</comment>
<dbReference type="EMBL" id="QRDZ01000031">
    <property type="protein sequence ID" value="RED59434.1"/>
    <property type="molecule type" value="Genomic_DNA"/>
</dbReference>
<keyword evidence="3 6" id="KW-0238">DNA-binding</keyword>
<dbReference type="AlphaFoldDB" id="A0A3D9ICC4"/>
<reference evidence="6 7" key="1">
    <citation type="submission" date="2018-07" db="EMBL/GenBank/DDBJ databases">
        <title>Genomic Encyclopedia of Type Strains, Phase III (KMG-III): the genomes of soil and plant-associated and newly described type strains.</title>
        <authorList>
            <person name="Whitman W."/>
        </authorList>
    </citation>
    <scope>NUCLEOTIDE SEQUENCE [LARGE SCALE GENOMIC DNA]</scope>
    <source>
        <strain evidence="6 7">CECT 7287</strain>
    </source>
</reference>
<dbReference type="PANTHER" id="PTHR30204">
    <property type="entry name" value="REDOX-CYCLING DRUG-SENSING TRANSCRIPTIONAL ACTIVATOR SOXR"/>
    <property type="match status" value="1"/>
</dbReference>
<keyword evidence="7" id="KW-1185">Reference proteome</keyword>
<feature type="domain" description="HTH merR-type" evidence="5">
    <location>
        <begin position="122"/>
        <end position="191"/>
    </location>
</feature>
<name>A0A3D9ICC4_9BACL</name>
<dbReference type="SMART" id="SM00422">
    <property type="entry name" value="HTH_MERR"/>
    <property type="match status" value="2"/>
</dbReference>
<dbReference type="SUPFAM" id="SSF46955">
    <property type="entry name" value="Putative DNA-binding domain"/>
    <property type="match status" value="2"/>
</dbReference>
<evidence type="ECO:0000259" key="5">
    <source>
        <dbReference type="PROSITE" id="PS50937"/>
    </source>
</evidence>
<evidence type="ECO:0000256" key="4">
    <source>
        <dbReference type="ARBA" id="ARBA00023163"/>
    </source>
</evidence>
<dbReference type="InterPro" id="IPR009061">
    <property type="entry name" value="DNA-bd_dom_put_sf"/>
</dbReference>
<dbReference type="PROSITE" id="PS50937">
    <property type="entry name" value="HTH_MERR_2"/>
    <property type="match status" value="2"/>
</dbReference>
<keyword evidence="1" id="KW-0678">Repressor</keyword>
<dbReference type="InterPro" id="IPR000551">
    <property type="entry name" value="MerR-type_HTH_dom"/>
</dbReference>
<proteinExistence type="predicted"/>
<gene>
    <name evidence="6" type="ORF">DFP98_13128</name>
</gene>
<protein>
    <submittedName>
        <fullName evidence="6">DNA-binding transcriptional MerR regulator</fullName>
    </submittedName>
</protein>
<dbReference type="Pfam" id="PF00376">
    <property type="entry name" value="MerR"/>
    <property type="match status" value="2"/>
</dbReference>
<evidence type="ECO:0000313" key="6">
    <source>
        <dbReference type="EMBL" id="RED59434.1"/>
    </source>
</evidence>
<organism evidence="6 7">
    <name type="scientific">Cohnella phaseoli</name>
    <dbReference type="NCBI Taxonomy" id="456490"/>
    <lineage>
        <taxon>Bacteria</taxon>
        <taxon>Bacillati</taxon>
        <taxon>Bacillota</taxon>
        <taxon>Bacilli</taxon>
        <taxon>Bacillales</taxon>
        <taxon>Paenibacillaceae</taxon>
        <taxon>Cohnella</taxon>
    </lineage>
</organism>
<keyword evidence="4" id="KW-0804">Transcription</keyword>
<dbReference type="Gene3D" id="1.10.1660.10">
    <property type="match status" value="2"/>
</dbReference>
<dbReference type="PANTHER" id="PTHR30204:SF69">
    <property type="entry name" value="MERR-FAMILY TRANSCRIPTIONAL REGULATOR"/>
    <property type="match status" value="1"/>
</dbReference>
<accession>A0A3D9ICC4</accession>
<feature type="domain" description="HTH merR-type" evidence="5">
    <location>
        <begin position="3"/>
        <end position="57"/>
    </location>
</feature>
<dbReference type="Proteomes" id="UP000256977">
    <property type="component" value="Unassembled WGS sequence"/>
</dbReference>
<evidence type="ECO:0000256" key="1">
    <source>
        <dbReference type="ARBA" id="ARBA00022491"/>
    </source>
</evidence>
<keyword evidence="2" id="KW-0805">Transcription regulation</keyword>
<evidence type="ECO:0000256" key="2">
    <source>
        <dbReference type="ARBA" id="ARBA00023015"/>
    </source>
</evidence>
<evidence type="ECO:0000313" key="7">
    <source>
        <dbReference type="Proteomes" id="UP000256977"/>
    </source>
</evidence>
<evidence type="ECO:0000256" key="3">
    <source>
        <dbReference type="ARBA" id="ARBA00023125"/>
    </source>
</evidence>